<evidence type="ECO:0000256" key="8">
    <source>
        <dbReference type="SAM" id="MobiDB-lite"/>
    </source>
</evidence>
<dbReference type="CDD" id="cd13990">
    <property type="entry name" value="STKc_TLK"/>
    <property type="match status" value="1"/>
</dbReference>
<feature type="compositionally biased region" description="Polar residues" evidence="8">
    <location>
        <begin position="153"/>
        <end position="168"/>
    </location>
</feature>
<keyword evidence="1" id="KW-0723">Serine/threonine-protein kinase</keyword>
<dbReference type="GO" id="GO:0007059">
    <property type="term" value="P:chromosome segregation"/>
    <property type="evidence" value="ECO:0007669"/>
    <property type="project" value="TreeGrafter"/>
</dbReference>
<dbReference type="OrthoDB" id="346907at2759"/>
<dbReference type="GO" id="GO:0005634">
    <property type="term" value="C:nucleus"/>
    <property type="evidence" value="ECO:0007669"/>
    <property type="project" value="TreeGrafter"/>
</dbReference>
<keyword evidence="2" id="KW-0808">Transferase</keyword>
<keyword evidence="7" id="KW-0175">Coiled coil</keyword>
<proteinExistence type="predicted"/>
<keyword evidence="11" id="KW-1185">Reference proteome</keyword>
<dbReference type="PROSITE" id="PS00108">
    <property type="entry name" value="PROTEIN_KINASE_ST"/>
    <property type="match status" value="1"/>
</dbReference>
<sequence>MEEILQRLGASNEGRGSVQQGLPDKLALLERRLVPASPVASLDNGGSMLLNQNSVHSVTQPSAAHQQRSQRDGTPSISNSQQQQQQRSLDGLEASSEQPLKRRRLQAAGETGRAGSKAAAAGGGARGASPPAGGAQQRMSPFLAGESGGAPRQQPTPSSSKKQKNTISRYFPQLSGGPGGVVGGDTLATAAKRPSTSPGQSEQQVAQPAAIWVQNLQLEAQRLREDNQRLSGELERAQQLQAELGNSLQRLESDAADARLRSSSRDEAVRDTLLRLAIATARQEREIGYQRLQAAAPRLGCLSVRRRGIDVQEVWDDGQAFTDLQAKLRVLAQQRESIEAARKATKRRLPLPGAALPVERGGGEPGSVAAVSAAPSVLHPDDWVVQEEIFKARLAAIKREDELLRGELARLESEKMTHIRELKRVKDEESSRFAGFPVLNNRYLLQNMLGRGGFSEVYKAFDLVSLREVACKIHQLNSQWSEHKKASYVKHSVREYHIHKELQHPRIVSLLDIFEIDNNTFATVLQLVPGGDLDAYCKLHETLPEREAKTIVAQILSGLVYLNTKPRSIIHYDLKPANILFDKNGECKITDFGLSKVVDDGQTQGMELTSQGAGTYWYLPPECFVVRHDAAAPIISNKVDVWSVGVIFYQMLFGRRPFGHELSQEQILRNEVMLNAREVAFSAKPAISAEAKDFIRRCLAYRQEDRMDVHAAAAHPYLSFKKPAKAAKEGAAAAAAAAAAAIS</sequence>
<feature type="region of interest" description="Disordered" evidence="8">
    <location>
        <begin position="38"/>
        <end position="205"/>
    </location>
</feature>
<dbReference type="FunFam" id="1.10.510.10:FF:000698">
    <property type="entry name" value="Serine/threonine-protein kinase tousled-like 1"/>
    <property type="match status" value="1"/>
</dbReference>
<keyword evidence="5 6" id="KW-0067">ATP-binding</keyword>
<feature type="coiled-coil region" evidence="7">
    <location>
        <begin position="213"/>
        <end position="254"/>
    </location>
</feature>
<protein>
    <recommendedName>
        <fullName evidence="9">Protein kinase domain-containing protein</fullName>
    </recommendedName>
</protein>
<dbReference type="Gene3D" id="1.10.510.10">
    <property type="entry name" value="Transferase(Phosphotransferase) domain 1"/>
    <property type="match status" value="1"/>
</dbReference>
<comment type="caution">
    <text evidence="10">The sequence shown here is derived from an EMBL/GenBank/DDBJ whole genome shotgun (WGS) entry which is preliminary data.</text>
</comment>
<feature type="coiled-coil region" evidence="7">
    <location>
        <begin position="394"/>
        <end position="428"/>
    </location>
</feature>
<feature type="domain" description="Protein kinase" evidence="9">
    <location>
        <begin position="443"/>
        <end position="718"/>
    </location>
</feature>
<dbReference type="EMBL" id="SIDB01000007">
    <property type="protein sequence ID" value="KAI3430849.1"/>
    <property type="molecule type" value="Genomic_DNA"/>
</dbReference>
<feature type="region of interest" description="Disordered" evidence="8">
    <location>
        <begin position="1"/>
        <end position="20"/>
    </location>
</feature>
<evidence type="ECO:0000256" key="2">
    <source>
        <dbReference type="ARBA" id="ARBA00022679"/>
    </source>
</evidence>
<evidence type="ECO:0000256" key="6">
    <source>
        <dbReference type="PROSITE-ProRule" id="PRU10141"/>
    </source>
</evidence>
<dbReference type="Proteomes" id="UP001055712">
    <property type="component" value="Unassembled WGS sequence"/>
</dbReference>
<keyword evidence="4" id="KW-0418">Kinase</keyword>
<evidence type="ECO:0000259" key="9">
    <source>
        <dbReference type="PROSITE" id="PS50011"/>
    </source>
</evidence>
<reference evidence="10" key="2">
    <citation type="submission" date="2020-11" db="EMBL/GenBank/DDBJ databases">
        <authorList>
            <person name="Cecchin M."/>
            <person name="Marcolungo L."/>
            <person name="Rossato M."/>
            <person name="Girolomoni L."/>
            <person name="Cosentino E."/>
            <person name="Cuine S."/>
            <person name="Li-Beisson Y."/>
            <person name="Delledonne M."/>
            <person name="Ballottari M."/>
        </authorList>
    </citation>
    <scope>NUCLEOTIDE SEQUENCE</scope>
    <source>
        <strain evidence="10">211/11P</strain>
        <tissue evidence="10">Whole cell</tissue>
    </source>
</reference>
<accession>A0A9D4TQG0</accession>
<dbReference type="InterPro" id="IPR011009">
    <property type="entry name" value="Kinase-like_dom_sf"/>
</dbReference>
<evidence type="ECO:0000313" key="11">
    <source>
        <dbReference type="Proteomes" id="UP001055712"/>
    </source>
</evidence>
<feature type="binding site" evidence="6">
    <location>
        <position position="472"/>
    </location>
    <ligand>
        <name>ATP</name>
        <dbReference type="ChEBI" id="CHEBI:30616"/>
    </ligand>
</feature>
<dbReference type="InterPro" id="IPR017441">
    <property type="entry name" value="Protein_kinase_ATP_BS"/>
</dbReference>
<feature type="coiled-coil region" evidence="7">
    <location>
        <begin position="321"/>
        <end position="348"/>
    </location>
</feature>
<evidence type="ECO:0000256" key="4">
    <source>
        <dbReference type="ARBA" id="ARBA00022777"/>
    </source>
</evidence>
<dbReference type="PROSITE" id="PS00107">
    <property type="entry name" value="PROTEIN_KINASE_ATP"/>
    <property type="match status" value="1"/>
</dbReference>
<dbReference type="PANTHER" id="PTHR22974:SF23">
    <property type="entry name" value="TOUSLED-LIKE KINASE, ISOFORM G"/>
    <property type="match status" value="1"/>
</dbReference>
<feature type="compositionally biased region" description="Polar residues" evidence="8">
    <location>
        <begin position="194"/>
        <end position="205"/>
    </location>
</feature>
<gene>
    <name evidence="10" type="ORF">D9Q98_009259</name>
</gene>
<evidence type="ECO:0000256" key="1">
    <source>
        <dbReference type="ARBA" id="ARBA00022527"/>
    </source>
</evidence>
<dbReference type="GO" id="GO:0035556">
    <property type="term" value="P:intracellular signal transduction"/>
    <property type="evidence" value="ECO:0007669"/>
    <property type="project" value="TreeGrafter"/>
</dbReference>
<feature type="compositionally biased region" description="Polar residues" evidence="8">
    <location>
        <begin position="49"/>
        <end position="80"/>
    </location>
</feature>
<dbReference type="Pfam" id="PF00069">
    <property type="entry name" value="Pkinase"/>
    <property type="match status" value="1"/>
</dbReference>
<dbReference type="PANTHER" id="PTHR22974">
    <property type="entry name" value="MIXED LINEAGE PROTEIN KINASE"/>
    <property type="match status" value="1"/>
</dbReference>
<dbReference type="InterPro" id="IPR008271">
    <property type="entry name" value="Ser/Thr_kinase_AS"/>
</dbReference>
<dbReference type="GO" id="GO:0004674">
    <property type="term" value="F:protein serine/threonine kinase activity"/>
    <property type="evidence" value="ECO:0007669"/>
    <property type="project" value="UniProtKB-KW"/>
</dbReference>
<dbReference type="PROSITE" id="PS50011">
    <property type="entry name" value="PROTEIN_KINASE_DOM"/>
    <property type="match status" value="1"/>
</dbReference>
<dbReference type="InterPro" id="IPR000719">
    <property type="entry name" value="Prot_kinase_dom"/>
</dbReference>
<name>A0A9D4TQG0_CHLVU</name>
<reference evidence="10" key="1">
    <citation type="journal article" date="2019" name="Plant J.">
        <title>Chlorella vulgaris genome assembly and annotation reveals the molecular basis for metabolic acclimation to high light conditions.</title>
        <authorList>
            <person name="Cecchin M."/>
            <person name="Marcolungo L."/>
            <person name="Rossato M."/>
            <person name="Girolomoni L."/>
            <person name="Cosentino E."/>
            <person name="Cuine S."/>
            <person name="Li-Beisson Y."/>
            <person name="Delledonne M."/>
            <person name="Ballottari M."/>
        </authorList>
    </citation>
    <scope>NUCLEOTIDE SEQUENCE</scope>
    <source>
        <strain evidence="10">211/11P</strain>
    </source>
</reference>
<dbReference type="GO" id="GO:0005524">
    <property type="term" value="F:ATP binding"/>
    <property type="evidence" value="ECO:0007669"/>
    <property type="project" value="UniProtKB-UniRule"/>
</dbReference>
<keyword evidence="3 6" id="KW-0547">Nucleotide-binding</keyword>
<dbReference type="SMART" id="SM00220">
    <property type="entry name" value="S_TKc"/>
    <property type="match status" value="1"/>
</dbReference>
<dbReference type="SUPFAM" id="SSF56112">
    <property type="entry name" value="Protein kinase-like (PK-like)"/>
    <property type="match status" value="1"/>
</dbReference>
<evidence type="ECO:0000256" key="3">
    <source>
        <dbReference type="ARBA" id="ARBA00022741"/>
    </source>
</evidence>
<evidence type="ECO:0000256" key="7">
    <source>
        <dbReference type="SAM" id="Coils"/>
    </source>
</evidence>
<dbReference type="AlphaFoldDB" id="A0A9D4TQG0"/>
<evidence type="ECO:0000256" key="5">
    <source>
        <dbReference type="ARBA" id="ARBA00022840"/>
    </source>
</evidence>
<organism evidence="10 11">
    <name type="scientific">Chlorella vulgaris</name>
    <name type="common">Green alga</name>
    <dbReference type="NCBI Taxonomy" id="3077"/>
    <lineage>
        <taxon>Eukaryota</taxon>
        <taxon>Viridiplantae</taxon>
        <taxon>Chlorophyta</taxon>
        <taxon>core chlorophytes</taxon>
        <taxon>Trebouxiophyceae</taxon>
        <taxon>Chlorellales</taxon>
        <taxon>Chlorellaceae</taxon>
        <taxon>Chlorella clade</taxon>
        <taxon>Chlorella</taxon>
    </lineage>
</organism>
<evidence type="ECO:0000313" key="10">
    <source>
        <dbReference type="EMBL" id="KAI3430849.1"/>
    </source>
</evidence>